<protein>
    <recommendedName>
        <fullName evidence="3">Aspartate/glutamate racemase family protein</fullName>
    </recommendedName>
</protein>
<sequence>MSKKILGILELENRPITLPGALCAPGSFPFPVKRLTVPGATSKSVVDGDEALKDAYIRTAHTLATEGATAITTNCGFSAIYQNDVAAAVSVPVALSSLLLVPFMARTLPPGRKIGILTFDANKLEERHFAAAGWSSKDIDIAVIGIEGSETWRQLSDPIPDASSKLILDDVTKAANTLRRREPTVGAFLFECAGFTLASSTVRRETGLPVCDFVNLGNMIASVGID</sequence>
<evidence type="ECO:0000313" key="1">
    <source>
        <dbReference type="EMBL" id="MBB5564762.1"/>
    </source>
</evidence>
<evidence type="ECO:0008006" key="3">
    <source>
        <dbReference type="Google" id="ProtNLM"/>
    </source>
</evidence>
<accession>A0A7W9CYM0</accession>
<gene>
    <name evidence="1" type="ORF">GGI59_006472</name>
</gene>
<comment type="caution">
    <text evidence="1">The sequence shown here is derived from an EMBL/GenBank/DDBJ whole genome shotgun (WGS) entry which is preliminary data.</text>
</comment>
<dbReference type="EMBL" id="JACHBC010000031">
    <property type="protein sequence ID" value="MBB5564762.1"/>
    <property type="molecule type" value="Genomic_DNA"/>
</dbReference>
<dbReference type="AlphaFoldDB" id="A0A7W9CYM0"/>
<dbReference type="Proteomes" id="UP000528824">
    <property type="component" value="Unassembled WGS sequence"/>
</dbReference>
<name>A0A7W9CYM0_9HYPH</name>
<reference evidence="1 2" key="1">
    <citation type="submission" date="2020-08" db="EMBL/GenBank/DDBJ databases">
        <title>Genomic Encyclopedia of Type Strains, Phase IV (KMG-V): Genome sequencing to study the core and pangenomes of soil and plant-associated prokaryotes.</title>
        <authorList>
            <person name="Whitman W."/>
        </authorList>
    </citation>
    <scope>NUCLEOTIDE SEQUENCE [LARGE SCALE GENOMIC DNA]</scope>
    <source>
        <strain evidence="1 2">SEMIA 4034</strain>
    </source>
</reference>
<dbReference type="RefSeq" id="WP_183920346.1">
    <property type="nucleotide sequence ID" value="NZ_JACHBB010000031.1"/>
</dbReference>
<evidence type="ECO:0000313" key="2">
    <source>
        <dbReference type="Proteomes" id="UP000528824"/>
    </source>
</evidence>
<keyword evidence="2" id="KW-1185">Reference proteome</keyword>
<proteinExistence type="predicted"/>
<organism evidence="1 2">
    <name type="scientific">Rhizobium lentis</name>
    <dbReference type="NCBI Taxonomy" id="1138194"/>
    <lineage>
        <taxon>Bacteria</taxon>
        <taxon>Pseudomonadati</taxon>
        <taxon>Pseudomonadota</taxon>
        <taxon>Alphaproteobacteria</taxon>
        <taxon>Hyphomicrobiales</taxon>
        <taxon>Rhizobiaceae</taxon>
        <taxon>Rhizobium/Agrobacterium group</taxon>
        <taxon>Rhizobium</taxon>
    </lineage>
</organism>